<proteinExistence type="predicted"/>
<evidence type="ECO:0000313" key="1">
    <source>
        <dbReference type="EMBL" id="MCI84235.1"/>
    </source>
</evidence>
<accession>A0A392VBJ1</accession>
<feature type="non-terminal residue" evidence="1">
    <location>
        <position position="47"/>
    </location>
</feature>
<name>A0A392VBJ1_9FABA</name>
<keyword evidence="2" id="KW-1185">Reference proteome</keyword>
<comment type="caution">
    <text evidence="1">The sequence shown here is derived from an EMBL/GenBank/DDBJ whole genome shotgun (WGS) entry which is preliminary data.</text>
</comment>
<sequence length="47" mass="5006">MLIIPVVAVIVCEDTEPLTSGWSSWTSPPLGLLDGPFGEILSYWASG</sequence>
<reference evidence="1 2" key="1">
    <citation type="journal article" date="2018" name="Front. Plant Sci.">
        <title>Red Clover (Trifolium pratense) and Zigzag Clover (T. medium) - A Picture of Genomic Similarities and Differences.</title>
        <authorList>
            <person name="Dluhosova J."/>
            <person name="Istvanek J."/>
            <person name="Nedelnik J."/>
            <person name="Repkova J."/>
        </authorList>
    </citation>
    <scope>NUCLEOTIDE SEQUENCE [LARGE SCALE GENOMIC DNA]</scope>
    <source>
        <strain evidence="2">cv. 10/8</strain>
        <tissue evidence="1">Leaf</tissue>
    </source>
</reference>
<dbReference type="AlphaFoldDB" id="A0A392VBJ1"/>
<dbReference type="Proteomes" id="UP000265520">
    <property type="component" value="Unassembled WGS sequence"/>
</dbReference>
<evidence type="ECO:0000313" key="2">
    <source>
        <dbReference type="Proteomes" id="UP000265520"/>
    </source>
</evidence>
<organism evidence="1 2">
    <name type="scientific">Trifolium medium</name>
    <dbReference type="NCBI Taxonomy" id="97028"/>
    <lineage>
        <taxon>Eukaryota</taxon>
        <taxon>Viridiplantae</taxon>
        <taxon>Streptophyta</taxon>
        <taxon>Embryophyta</taxon>
        <taxon>Tracheophyta</taxon>
        <taxon>Spermatophyta</taxon>
        <taxon>Magnoliopsida</taxon>
        <taxon>eudicotyledons</taxon>
        <taxon>Gunneridae</taxon>
        <taxon>Pentapetalae</taxon>
        <taxon>rosids</taxon>
        <taxon>fabids</taxon>
        <taxon>Fabales</taxon>
        <taxon>Fabaceae</taxon>
        <taxon>Papilionoideae</taxon>
        <taxon>50 kb inversion clade</taxon>
        <taxon>NPAAA clade</taxon>
        <taxon>Hologalegina</taxon>
        <taxon>IRL clade</taxon>
        <taxon>Trifolieae</taxon>
        <taxon>Trifolium</taxon>
    </lineage>
</organism>
<protein>
    <submittedName>
        <fullName evidence="1">Uncharacterized protein</fullName>
    </submittedName>
</protein>
<dbReference type="EMBL" id="LXQA011085940">
    <property type="protein sequence ID" value="MCI84235.1"/>
    <property type="molecule type" value="Genomic_DNA"/>
</dbReference>